<feature type="compositionally biased region" description="Basic residues" evidence="1">
    <location>
        <begin position="16"/>
        <end position="29"/>
    </location>
</feature>
<dbReference type="EMBL" id="GBRH01256700">
    <property type="protein sequence ID" value="JAD41195.1"/>
    <property type="molecule type" value="Transcribed_RNA"/>
</dbReference>
<reference evidence="2" key="1">
    <citation type="submission" date="2014-09" db="EMBL/GenBank/DDBJ databases">
        <authorList>
            <person name="Magalhaes I.L.F."/>
            <person name="Oliveira U."/>
            <person name="Santos F.R."/>
            <person name="Vidigal T.H.D.A."/>
            <person name="Brescovit A.D."/>
            <person name="Santos A.J."/>
        </authorList>
    </citation>
    <scope>NUCLEOTIDE SEQUENCE</scope>
    <source>
        <tissue evidence="2">Shoot tissue taken approximately 20 cm above the soil surface</tissue>
    </source>
</reference>
<reference evidence="2" key="2">
    <citation type="journal article" date="2015" name="Data Brief">
        <title>Shoot transcriptome of the giant reed, Arundo donax.</title>
        <authorList>
            <person name="Barrero R.A."/>
            <person name="Guerrero F.D."/>
            <person name="Moolhuijzen P."/>
            <person name="Goolsby J.A."/>
            <person name="Tidwell J."/>
            <person name="Bellgard S.E."/>
            <person name="Bellgard M.I."/>
        </authorList>
    </citation>
    <scope>NUCLEOTIDE SEQUENCE</scope>
    <source>
        <tissue evidence="2">Shoot tissue taken approximately 20 cm above the soil surface</tissue>
    </source>
</reference>
<evidence type="ECO:0000313" key="2">
    <source>
        <dbReference type="EMBL" id="JAD41195.1"/>
    </source>
</evidence>
<evidence type="ECO:0000256" key="1">
    <source>
        <dbReference type="SAM" id="MobiDB-lite"/>
    </source>
</evidence>
<sequence length="29" mass="3523">MKMRMTTTKALNYSKNKSKRIIPRKKKKI</sequence>
<proteinExistence type="predicted"/>
<organism evidence="2">
    <name type="scientific">Arundo donax</name>
    <name type="common">Giant reed</name>
    <name type="synonym">Donax arundinaceus</name>
    <dbReference type="NCBI Taxonomy" id="35708"/>
    <lineage>
        <taxon>Eukaryota</taxon>
        <taxon>Viridiplantae</taxon>
        <taxon>Streptophyta</taxon>
        <taxon>Embryophyta</taxon>
        <taxon>Tracheophyta</taxon>
        <taxon>Spermatophyta</taxon>
        <taxon>Magnoliopsida</taxon>
        <taxon>Liliopsida</taxon>
        <taxon>Poales</taxon>
        <taxon>Poaceae</taxon>
        <taxon>PACMAD clade</taxon>
        <taxon>Arundinoideae</taxon>
        <taxon>Arundineae</taxon>
        <taxon>Arundo</taxon>
    </lineage>
</organism>
<feature type="compositionally biased region" description="Polar residues" evidence="1">
    <location>
        <begin position="1"/>
        <end position="13"/>
    </location>
</feature>
<protein>
    <submittedName>
        <fullName evidence="2">Uncharacterized protein</fullName>
    </submittedName>
</protein>
<dbReference type="AlphaFoldDB" id="A0A0A8ZWS0"/>
<name>A0A0A8ZWS0_ARUDO</name>
<accession>A0A0A8ZWS0</accession>
<feature type="region of interest" description="Disordered" evidence="1">
    <location>
        <begin position="1"/>
        <end position="29"/>
    </location>
</feature>